<gene>
    <name evidence="2" type="ORF">RFH47_03850</name>
</gene>
<comment type="caution">
    <text evidence="2">The sequence shown here is derived from an EMBL/GenBank/DDBJ whole genome shotgun (WGS) entry which is preliminary data.</text>
</comment>
<sequence>MQKFFSIIMMAVCLAPTSSMAKPNEALVYEKSSVNVSSLNMEQILSRIYQTQALAVPEELEHISSAPKAIIQVRGTEKEQYLLSLLPVVSYKNTAGELRYLLVMQKNKYYDGQIMSCRACSADADMFIFKQIDGRYYLVNSKFNMTDLPGGDGELKLDLEQVSKNIQAFGPELTGSYFEAEFSGAGGQSSSGWYALLLAEQTPIQWVFIGDAGGDTSSFYADRPEMAWTTTSTLKVIPNKSTYYPIQVRYKGVGAQLKKAEISYKTFEFDRKTSSYIEKKSVKK</sequence>
<protein>
    <submittedName>
        <fullName evidence="2">Uncharacterized protein</fullName>
    </submittedName>
</protein>
<dbReference type="Proteomes" id="UP001243844">
    <property type="component" value="Unassembled WGS sequence"/>
</dbReference>
<reference evidence="2" key="1">
    <citation type="submission" date="2023-08" db="EMBL/GenBank/DDBJ databases">
        <title>Emergence of clinically-relevant ST2 carbapenem-resistant Acinetobacter baumannii strains in hospital sewages in Zhejiang, East of China.</title>
        <authorList>
            <person name="Kaichao C."/>
            <person name="Zhang R."/>
        </authorList>
    </citation>
    <scope>NUCLEOTIDE SEQUENCE</scope>
    <source>
        <strain evidence="2">M-RB-37</strain>
    </source>
</reference>
<accession>A0AAW8J568</accession>
<feature type="signal peptide" evidence="1">
    <location>
        <begin position="1"/>
        <end position="21"/>
    </location>
</feature>
<evidence type="ECO:0000256" key="1">
    <source>
        <dbReference type="SAM" id="SignalP"/>
    </source>
</evidence>
<name>A0AAW8J568_9GAMM</name>
<evidence type="ECO:0000313" key="3">
    <source>
        <dbReference type="Proteomes" id="UP001243844"/>
    </source>
</evidence>
<feature type="chain" id="PRO_5043869016" evidence="1">
    <location>
        <begin position="22"/>
        <end position="284"/>
    </location>
</feature>
<organism evidence="2 3">
    <name type="scientific">Acinetobacter rudis</name>
    <dbReference type="NCBI Taxonomy" id="632955"/>
    <lineage>
        <taxon>Bacteria</taxon>
        <taxon>Pseudomonadati</taxon>
        <taxon>Pseudomonadota</taxon>
        <taxon>Gammaproteobacteria</taxon>
        <taxon>Moraxellales</taxon>
        <taxon>Moraxellaceae</taxon>
        <taxon>Acinetobacter</taxon>
    </lineage>
</organism>
<dbReference type="AlphaFoldDB" id="A0AAW8J568"/>
<keyword evidence="1" id="KW-0732">Signal</keyword>
<dbReference type="RefSeq" id="WP_308981023.1">
    <property type="nucleotide sequence ID" value="NZ_JAVIDL010000005.1"/>
</dbReference>
<dbReference type="EMBL" id="JAVIDL010000005">
    <property type="protein sequence ID" value="MDQ8934865.1"/>
    <property type="molecule type" value="Genomic_DNA"/>
</dbReference>
<evidence type="ECO:0000313" key="2">
    <source>
        <dbReference type="EMBL" id="MDQ8934865.1"/>
    </source>
</evidence>
<proteinExistence type="predicted"/>